<gene>
    <name evidence="2" type="ORF">ACFFMS_00980</name>
</gene>
<proteinExistence type="predicted"/>
<name>A0ABV5W9Q7_9BACI</name>
<reference evidence="2 3" key="1">
    <citation type="submission" date="2024-09" db="EMBL/GenBank/DDBJ databases">
        <authorList>
            <person name="Sun Q."/>
            <person name="Mori K."/>
        </authorList>
    </citation>
    <scope>NUCLEOTIDE SEQUENCE [LARGE SCALE GENOMIC DNA]</scope>
    <source>
        <strain evidence="2 3">JCM 11201</strain>
    </source>
</reference>
<comment type="caution">
    <text evidence="2">The sequence shown here is derived from an EMBL/GenBank/DDBJ whole genome shotgun (WGS) entry which is preliminary data.</text>
</comment>
<sequence>MSKDIKKTFADSGKGLARHSLHVNKAGESNDSPALFQGISPEATPL</sequence>
<protein>
    <submittedName>
        <fullName evidence="2">Uncharacterized protein</fullName>
    </submittedName>
</protein>
<evidence type="ECO:0000313" key="3">
    <source>
        <dbReference type="Proteomes" id="UP001589609"/>
    </source>
</evidence>
<feature type="region of interest" description="Disordered" evidence="1">
    <location>
        <begin position="1"/>
        <end position="46"/>
    </location>
</feature>
<evidence type="ECO:0000313" key="2">
    <source>
        <dbReference type="EMBL" id="MFB9757130.1"/>
    </source>
</evidence>
<dbReference type="Proteomes" id="UP001589609">
    <property type="component" value="Unassembled WGS sequence"/>
</dbReference>
<evidence type="ECO:0000256" key="1">
    <source>
        <dbReference type="SAM" id="MobiDB-lite"/>
    </source>
</evidence>
<keyword evidence="3" id="KW-1185">Reference proteome</keyword>
<accession>A0ABV5W9Q7</accession>
<dbReference type="EMBL" id="JBHMAF010000004">
    <property type="protein sequence ID" value="MFB9757130.1"/>
    <property type="molecule type" value="Genomic_DNA"/>
</dbReference>
<organism evidence="2 3">
    <name type="scientific">Ectobacillus funiculus</name>
    <dbReference type="NCBI Taxonomy" id="137993"/>
    <lineage>
        <taxon>Bacteria</taxon>
        <taxon>Bacillati</taxon>
        <taxon>Bacillota</taxon>
        <taxon>Bacilli</taxon>
        <taxon>Bacillales</taxon>
        <taxon>Bacillaceae</taxon>
        <taxon>Ectobacillus</taxon>
    </lineage>
</organism>